<comment type="caution">
    <text evidence="5">The sequence shown here is derived from an EMBL/GenBank/DDBJ whole genome shotgun (WGS) entry which is preliminary data.</text>
</comment>
<dbReference type="SUPFAM" id="SSF53756">
    <property type="entry name" value="UDP-Glycosyltransferase/glycogen phosphorylase"/>
    <property type="match status" value="1"/>
</dbReference>
<proteinExistence type="predicted"/>
<dbReference type="InterPro" id="IPR050194">
    <property type="entry name" value="Glycosyltransferase_grp1"/>
</dbReference>
<dbReference type="PANTHER" id="PTHR45947:SF3">
    <property type="entry name" value="SULFOQUINOVOSYL TRANSFERASE SQD2"/>
    <property type="match status" value="1"/>
</dbReference>
<feature type="domain" description="Glycosyltransferase subfamily 4-like N-terminal" evidence="4">
    <location>
        <begin position="18"/>
        <end position="179"/>
    </location>
</feature>
<sequence>MKPLRILIGAETYPPDVNGAARFAERLATGLAGRGHEIHVVAPSPTGPAVREVRDGVVVHGVRSHRYYQHDGFQVCMPWEAFPAVTALMDEIDPDVVHTNAHMVVGRGVVRAAHRSGRPLVATNHLMPENLIGYSPIPKPLQRVFNTWAWRDLGRVFGKAAVVTAPTPRAVELLVRHAGLVDAFPVSCGIDADRYRSVPHSPGPEPTVLFVGRLDQEKRVDELVRAFAALPDGLPGRLEIVGDGARREEWTALADALGVAHRVRFRGFVSEQELLEAYAGADLFCMPGVAELQSLVTLEAMAAGLPVVAADAMALPHLVRPGRNGWLYTPGDVPELTTRLAALLGDADTRRRMGAASRDIVAAHAIDATLDRFEGIYDQVLGREQVTARAA</sequence>
<dbReference type="Proteomes" id="UP000315677">
    <property type="component" value="Unassembled WGS sequence"/>
</dbReference>
<protein>
    <submittedName>
        <fullName evidence="5">Glycosyltransferase involved in cell wall biosynthesis</fullName>
    </submittedName>
</protein>
<evidence type="ECO:0000256" key="2">
    <source>
        <dbReference type="ARBA" id="ARBA00022679"/>
    </source>
</evidence>
<dbReference type="InterPro" id="IPR001296">
    <property type="entry name" value="Glyco_trans_1"/>
</dbReference>
<dbReference type="Gene3D" id="3.40.50.2000">
    <property type="entry name" value="Glycogen Phosphorylase B"/>
    <property type="match status" value="2"/>
</dbReference>
<evidence type="ECO:0000259" key="4">
    <source>
        <dbReference type="Pfam" id="PF13579"/>
    </source>
</evidence>
<keyword evidence="1" id="KW-0328">Glycosyltransferase</keyword>
<accession>A0A543DXJ6</accession>
<dbReference type="EMBL" id="VFPA01000001">
    <property type="protein sequence ID" value="TQM14053.1"/>
    <property type="molecule type" value="Genomic_DNA"/>
</dbReference>
<dbReference type="GO" id="GO:1901137">
    <property type="term" value="P:carbohydrate derivative biosynthetic process"/>
    <property type="evidence" value="ECO:0007669"/>
    <property type="project" value="UniProtKB-ARBA"/>
</dbReference>
<dbReference type="RefSeq" id="WP_142048199.1">
    <property type="nucleotide sequence ID" value="NZ_VFPA01000001.1"/>
</dbReference>
<dbReference type="GO" id="GO:0016758">
    <property type="term" value="F:hexosyltransferase activity"/>
    <property type="evidence" value="ECO:0007669"/>
    <property type="project" value="TreeGrafter"/>
</dbReference>
<evidence type="ECO:0000313" key="5">
    <source>
        <dbReference type="EMBL" id="TQM14053.1"/>
    </source>
</evidence>
<keyword evidence="6" id="KW-1185">Reference proteome</keyword>
<evidence type="ECO:0000256" key="1">
    <source>
        <dbReference type="ARBA" id="ARBA00022676"/>
    </source>
</evidence>
<organism evidence="5 6">
    <name type="scientific">Pseudonocardia kunmingensis</name>
    <dbReference type="NCBI Taxonomy" id="630975"/>
    <lineage>
        <taxon>Bacteria</taxon>
        <taxon>Bacillati</taxon>
        <taxon>Actinomycetota</taxon>
        <taxon>Actinomycetes</taxon>
        <taxon>Pseudonocardiales</taxon>
        <taxon>Pseudonocardiaceae</taxon>
        <taxon>Pseudonocardia</taxon>
    </lineage>
</organism>
<feature type="domain" description="Glycosyl transferase family 1" evidence="3">
    <location>
        <begin position="194"/>
        <end position="358"/>
    </location>
</feature>
<name>A0A543DXJ6_9PSEU</name>
<dbReference type="OrthoDB" id="9802525at2"/>
<keyword evidence="2 5" id="KW-0808">Transferase</keyword>
<gene>
    <name evidence="5" type="ORF">FB558_0811</name>
</gene>
<evidence type="ECO:0000259" key="3">
    <source>
        <dbReference type="Pfam" id="PF00534"/>
    </source>
</evidence>
<dbReference type="AlphaFoldDB" id="A0A543DXJ6"/>
<dbReference type="InterPro" id="IPR028098">
    <property type="entry name" value="Glyco_trans_4-like_N"/>
</dbReference>
<dbReference type="Pfam" id="PF00534">
    <property type="entry name" value="Glycos_transf_1"/>
    <property type="match status" value="1"/>
</dbReference>
<dbReference type="PANTHER" id="PTHR45947">
    <property type="entry name" value="SULFOQUINOVOSYL TRANSFERASE SQD2"/>
    <property type="match status" value="1"/>
</dbReference>
<dbReference type="Pfam" id="PF13579">
    <property type="entry name" value="Glyco_trans_4_4"/>
    <property type="match status" value="1"/>
</dbReference>
<evidence type="ECO:0000313" key="6">
    <source>
        <dbReference type="Proteomes" id="UP000315677"/>
    </source>
</evidence>
<reference evidence="5 6" key="1">
    <citation type="submission" date="2019-06" db="EMBL/GenBank/DDBJ databases">
        <title>Sequencing the genomes of 1000 actinobacteria strains.</title>
        <authorList>
            <person name="Klenk H.-P."/>
        </authorList>
    </citation>
    <scope>NUCLEOTIDE SEQUENCE [LARGE SCALE GENOMIC DNA]</scope>
    <source>
        <strain evidence="5 6">DSM 45301</strain>
    </source>
</reference>